<feature type="domain" description="MmeI-like C-terminal" evidence="1">
    <location>
        <begin position="3"/>
        <end position="81"/>
    </location>
</feature>
<comment type="caution">
    <text evidence="2">The sequence shown here is derived from an EMBL/GenBank/DDBJ whole genome shotgun (WGS) entry which is preliminary data.</text>
</comment>
<dbReference type="GO" id="GO:0008168">
    <property type="term" value="F:methyltransferase activity"/>
    <property type="evidence" value="ECO:0007669"/>
    <property type="project" value="UniProtKB-KW"/>
</dbReference>
<dbReference type="EMBL" id="AUZX01011659">
    <property type="protein sequence ID" value="EQD42570.1"/>
    <property type="molecule type" value="Genomic_DNA"/>
</dbReference>
<protein>
    <submittedName>
        <fullName evidence="2">DNA methyltransferase</fullName>
    </submittedName>
</protein>
<keyword evidence="2" id="KW-0489">Methyltransferase</keyword>
<accession>T1AKL6</accession>
<name>T1AKL6_9ZZZZ</name>
<dbReference type="Pfam" id="PF20467">
    <property type="entry name" value="MmeI_C"/>
    <property type="match status" value="1"/>
</dbReference>
<sequence length="94" mass="9943">MAAAAQAVLAARAAHPGATLAALYDPDSMPGDLQDAHKALDKAVDAAYGYRSGKDDMARDKNDAARVAFLFTLYQQLVGDLTAAPRAKRKLGRI</sequence>
<gene>
    <name evidence="2" type="ORF">B1A_15879</name>
</gene>
<dbReference type="GO" id="GO:0032259">
    <property type="term" value="P:methylation"/>
    <property type="evidence" value="ECO:0007669"/>
    <property type="project" value="UniProtKB-KW"/>
</dbReference>
<proteinExistence type="predicted"/>
<organism evidence="2">
    <name type="scientific">mine drainage metagenome</name>
    <dbReference type="NCBI Taxonomy" id="410659"/>
    <lineage>
        <taxon>unclassified sequences</taxon>
        <taxon>metagenomes</taxon>
        <taxon>ecological metagenomes</taxon>
    </lineage>
</organism>
<evidence type="ECO:0000259" key="1">
    <source>
        <dbReference type="Pfam" id="PF20467"/>
    </source>
</evidence>
<dbReference type="AlphaFoldDB" id="T1AKL6"/>
<dbReference type="InterPro" id="IPR046818">
    <property type="entry name" value="MmeI_C"/>
</dbReference>
<evidence type="ECO:0000313" key="2">
    <source>
        <dbReference type="EMBL" id="EQD42570.1"/>
    </source>
</evidence>
<keyword evidence="2" id="KW-0808">Transferase</keyword>
<reference evidence="2" key="1">
    <citation type="submission" date="2013-08" db="EMBL/GenBank/DDBJ databases">
        <authorList>
            <person name="Mendez C."/>
            <person name="Richter M."/>
            <person name="Ferrer M."/>
            <person name="Sanchez J."/>
        </authorList>
    </citation>
    <scope>NUCLEOTIDE SEQUENCE</scope>
</reference>
<reference evidence="2" key="2">
    <citation type="journal article" date="2014" name="ISME J.">
        <title>Microbial stratification in low pH oxic and suboxic macroscopic growths along an acid mine drainage.</title>
        <authorList>
            <person name="Mendez-Garcia C."/>
            <person name="Mesa V."/>
            <person name="Sprenger R.R."/>
            <person name="Richter M."/>
            <person name="Diez M.S."/>
            <person name="Solano J."/>
            <person name="Bargiela R."/>
            <person name="Golyshina O.V."/>
            <person name="Manteca A."/>
            <person name="Ramos J.L."/>
            <person name="Gallego J.R."/>
            <person name="Llorente I."/>
            <person name="Martins Dos Santos V.A."/>
            <person name="Jensen O.N."/>
            <person name="Pelaez A.I."/>
            <person name="Sanchez J."/>
            <person name="Ferrer M."/>
        </authorList>
    </citation>
    <scope>NUCLEOTIDE SEQUENCE</scope>
</reference>